<proteinExistence type="predicted"/>
<evidence type="ECO:0000313" key="2">
    <source>
        <dbReference type="Proteomes" id="UP001262993"/>
    </source>
</evidence>
<dbReference type="Proteomes" id="UP001262993">
    <property type="component" value="Genome"/>
</dbReference>
<name>A0AC59HJH7_9VIRU</name>
<dbReference type="EMBL" id="LC553698">
    <property type="protein sequence ID" value="BCH36639.1"/>
    <property type="molecule type" value="Genomic_RNA"/>
</dbReference>
<organism evidence="1 2">
    <name type="scientific">Aspergillus fumigatus RNA virus 1</name>
    <dbReference type="NCBI Taxonomy" id="2747487"/>
    <lineage>
        <taxon>Viruses</taxon>
        <taxon>Riboviria</taxon>
    </lineage>
</organism>
<protein>
    <submittedName>
        <fullName evidence="1">Uncharacterized protein</fullName>
    </submittedName>
</protein>
<accession>A0AC59HJH7</accession>
<sequence>MAASVNFADPWVSSFGGVGVRCYVDVDGEVRRPTAVLPRFGSTGTSAKALAEWFSVAASTTAKGMRVVVADPEPVAAATPRSVAEVNEAPPVKALPHAPPNTALAAALAEVARAIRGRALPFERFDRNDGYCYLELVADEYQDQAARRYGAWPVFGDLVDMPLEWFRPPEECVRVGVAVRGEFLHFQYGGGDGQLSAYDLLVYARAAVTRARGATSLLPEAIMSAKVGGGSSVCTGAERNPGLGCAPVVTHCPIGELGLRPPDIVVGHESPIATRFAHAACDATESGEADASPTVDVSSVSSTLSRYDQLGDCGGADDLLSEALRRAYLATHCATSGSCLRVLFRKLWGPVGRESGPYLTDILPEHLIRAYLQRAHGELPVTVVDLHGKVCVLEGHHGESPGVAWHTTLREHLEALIVSPRLICRNGIDTNAVGRVCDECGFRVLKSEGHRERCRLPNTVMPAMRDDAWIGDALHVLDVRVAIQDAGVDSAKATVLAVSYLSASAQARYMREFYPDPGDCEASDRVLSARFEAGYVSRYRDAYLVWLRKQLGLH</sequence>
<evidence type="ECO:0000313" key="1">
    <source>
        <dbReference type="EMBL" id="BCH36639.1"/>
    </source>
</evidence>
<reference evidence="1" key="1">
    <citation type="submission" date="2020-06" db="EMBL/GenBank/DDBJ databases">
        <title>Discovery of novel viral sequences from mycovirus by FLDS-based high quality screening.</title>
        <authorList>
            <person name="Urayama S."/>
            <person name="Yaguchi T."/>
            <person name="Hagiwara D."/>
            <person name="Chiba Y."/>
        </authorList>
    </citation>
    <scope>NUCLEOTIDE SEQUENCE</scope>
    <source>
        <strain evidence="1">J-YC</strain>
    </source>
</reference>